<organism evidence="1 2">
    <name type="scientific">Thiobaca trueperi</name>
    <dbReference type="NCBI Taxonomy" id="127458"/>
    <lineage>
        <taxon>Bacteria</taxon>
        <taxon>Pseudomonadati</taxon>
        <taxon>Pseudomonadota</taxon>
        <taxon>Gammaproteobacteria</taxon>
        <taxon>Chromatiales</taxon>
        <taxon>Chromatiaceae</taxon>
        <taxon>Thiobaca</taxon>
    </lineage>
</organism>
<gene>
    <name evidence="1" type="ORF">EDC35_102142</name>
</gene>
<evidence type="ECO:0000313" key="1">
    <source>
        <dbReference type="EMBL" id="TCT22811.1"/>
    </source>
</evidence>
<keyword evidence="2" id="KW-1185">Reference proteome</keyword>
<protein>
    <submittedName>
        <fullName evidence="1">Uncharacterized protein</fullName>
    </submittedName>
</protein>
<sequence>MGVAYYLALDVEAPDFNAMLDGKTIASSAVRLNALRPCWKHGRKRDA</sequence>
<comment type="caution">
    <text evidence="1">The sequence shown here is derived from an EMBL/GenBank/DDBJ whole genome shotgun (WGS) entry which is preliminary data.</text>
</comment>
<accession>A0A4R3N3M3</accession>
<evidence type="ECO:0000313" key="2">
    <source>
        <dbReference type="Proteomes" id="UP000295717"/>
    </source>
</evidence>
<dbReference type="EMBL" id="SMAO01000002">
    <property type="protein sequence ID" value="TCT22811.1"/>
    <property type="molecule type" value="Genomic_DNA"/>
</dbReference>
<dbReference type="Proteomes" id="UP000295717">
    <property type="component" value="Unassembled WGS sequence"/>
</dbReference>
<proteinExistence type="predicted"/>
<dbReference type="AlphaFoldDB" id="A0A4R3N3M3"/>
<name>A0A4R3N3M3_9GAMM</name>
<reference evidence="1 2" key="1">
    <citation type="submission" date="2019-03" db="EMBL/GenBank/DDBJ databases">
        <title>Genomic Encyclopedia of Type Strains, Phase IV (KMG-IV): sequencing the most valuable type-strain genomes for metagenomic binning, comparative biology and taxonomic classification.</title>
        <authorList>
            <person name="Goeker M."/>
        </authorList>
    </citation>
    <scope>NUCLEOTIDE SEQUENCE [LARGE SCALE GENOMIC DNA]</scope>
    <source>
        <strain evidence="1 2">DSM 13587</strain>
    </source>
</reference>